<dbReference type="Gene3D" id="3.40.50.720">
    <property type="entry name" value="NAD(P)-binding Rossmann-like Domain"/>
    <property type="match status" value="1"/>
</dbReference>
<accession>A0ABN9LQI0</accession>
<reference evidence="1" key="1">
    <citation type="submission" date="2023-07" db="EMBL/GenBank/DDBJ databases">
        <authorList>
            <person name="Stuckert A."/>
        </authorList>
    </citation>
    <scope>NUCLEOTIDE SEQUENCE</scope>
</reference>
<name>A0ABN9LQI0_9NEOB</name>
<organism evidence="1 2">
    <name type="scientific">Ranitomeya imitator</name>
    <name type="common">mimic poison frog</name>
    <dbReference type="NCBI Taxonomy" id="111125"/>
    <lineage>
        <taxon>Eukaryota</taxon>
        <taxon>Metazoa</taxon>
        <taxon>Chordata</taxon>
        <taxon>Craniata</taxon>
        <taxon>Vertebrata</taxon>
        <taxon>Euteleostomi</taxon>
        <taxon>Amphibia</taxon>
        <taxon>Batrachia</taxon>
        <taxon>Anura</taxon>
        <taxon>Neobatrachia</taxon>
        <taxon>Hyloidea</taxon>
        <taxon>Dendrobatidae</taxon>
        <taxon>Dendrobatinae</taxon>
        <taxon>Ranitomeya</taxon>
    </lineage>
</organism>
<dbReference type="PANTHER" id="PTHR43544:SF33">
    <property type="entry name" value="C-FACTOR"/>
    <property type="match status" value="1"/>
</dbReference>
<dbReference type="InterPro" id="IPR036291">
    <property type="entry name" value="NAD(P)-bd_dom_sf"/>
</dbReference>
<dbReference type="PANTHER" id="PTHR43544">
    <property type="entry name" value="SHORT-CHAIN DEHYDROGENASE/REDUCTASE"/>
    <property type="match status" value="1"/>
</dbReference>
<proteinExistence type="predicted"/>
<keyword evidence="2" id="KW-1185">Reference proteome</keyword>
<dbReference type="Proteomes" id="UP001176940">
    <property type="component" value="Unassembled WGS sequence"/>
</dbReference>
<dbReference type="SUPFAM" id="SSF51735">
    <property type="entry name" value="NAD(P)-binding Rossmann-fold domains"/>
    <property type="match status" value="1"/>
</dbReference>
<sequence length="152" mass="16689">MKDCSLLKLGDDESPVSDTREVSEFGIGIPIPQVSADTRYLRYRNAQHYSLLKPVTFNRFHPSSCASPQPACADNIFEAALNMLSRCHAVGYKHDGIIIIAIHPGWVKTDLGGDQAPLTKEGSVGGMMKIITTLSEKNNGTFVDWTGKIIPW</sequence>
<evidence type="ECO:0000313" key="2">
    <source>
        <dbReference type="Proteomes" id="UP001176940"/>
    </source>
</evidence>
<comment type="caution">
    <text evidence="1">The sequence shown here is derived from an EMBL/GenBank/DDBJ whole genome shotgun (WGS) entry which is preliminary data.</text>
</comment>
<protein>
    <submittedName>
        <fullName evidence="1">Uncharacterized protein</fullName>
    </submittedName>
</protein>
<dbReference type="InterPro" id="IPR051468">
    <property type="entry name" value="Fungal_SecMetab_SDRs"/>
</dbReference>
<evidence type="ECO:0000313" key="1">
    <source>
        <dbReference type="EMBL" id="CAJ0948056.1"/>
    </source>
</evidence>
<dbReference type="EMBL" id="CAUEEQ010027656">
    <property type="protein sequence ID" value="CAJ0948056.1"/>
    <property type="molecule type" value="Genomic_DNA"/>
</dbReference>
<gene>
    <name evidence="1" type="ORF">RIMI_LOCUS11938588</name>
</gene>